<dbReference type="GO" id="GO:0046872">
    <property type="term" value="F:metal ion binding"/>
    <property type="evidence" value="ECO:0007669"/>
    <property type="project" value="UniProtKB-KW"/>
</dbReference>
<dbReference type="InterPro" id="IPR050055">
    <property type="entry name" value="EF-Tu_GTPase"/>
</dbReference>
<dbReference type="EMBL" id="AAZO01002029">
    <property type="status" value="NOT_ANNOTATED_CDS"/>
    <property type="molecule type" value="Genomic_DNA"/>
</dbReference>
<dbReference type="GO" id="GO:0005739">
    <property type="term" value="C:mitochondrion"/>
    <property type="evidence" value="ECO:0007669"/>
    <property type="project" value="UniProtKB-SubCell"/>
</dbReference>
<dbReference type="InterPro" id="IPR041709">
    <property type="entry name" value="EF-Tu_GTP-bd"/>
</dbReference>
<dbReference type="EnsemblMetazoa" id="PHUM175010-RA">
    <property type="protein sequence ID" value="PHUM175010-PA"/>
    <property type="gene ID" value="PHUM175010"/>
</dbReference>
<organism>
    <name type="scientific">Pediculus humanus subsp. corporis</name>
    <name type="common">Body louse</name>
    <dbReference type="NCBI Taxonomy" id="121224"/>
    <lineage>
        <taxon>Eukaryota</taxon>
        <taxon>Metazoa</taxon>
        <taxon>Ecdysozoa</taxon>
        <taxon>Arthropoda</taxon>
        <taxon>Hexapoda</taxon>
        <taxon>Insecta</taxon>
        <taxon>Pterygota</taxon>
        <taxon>Neoptera</taxon>
        <taxon>Paraneoptera</taxon>
        <taxon>Psocodea</taxon>
        <taxon>Troctomorpha</taxon>
        <taxon>Phthiraptera</taxon>
        <taxon>Anoplura</taxon>
        <taxon>Pediculidae</taxon>
        <taxon>Pediculus</taxon>
    </lineage>
</organism>
<comment type="subcellular location">
    <subcellularLocation>
        <location evidence="2">Cytoplasm</location>
    </subcellularLocation>
    <subcellularLocation>
        <location evidence="1">Mitochondrion</location>
    </subcellularLocation>
</comment>
<evidence type="ECO:0000256" key="5">
    <source>
        <dbReference type="ARBA" id="ARBA00022490"/>
    </source>
</evidence>
<dbReference type="Gene3D" id="2.40.30.10">
    <property type="entry name" value="Translation factors"/>
    <property type="match status" value="2"/>
</dbReference>
<dbReference type="RefSeq" id="XP_002425123.1">
    <property type="nucleotide sequence ID" value="XM_002425078.1"/>
</dbReference>
<evidence type="ECO:0000256" key="12">
    <source>
        <dbReference type="ARBA" id="ARBA00022946"/>
    </source>
</evidence>
<dbReference type="Gene3D" id="3.40.50.300">
    <property type="entry name" value="P-loop containing nucleotide triphosphate hydrolases"/>
    <property type="match status" value="1"/>
</dbReference>
<dbReference type="OMA" id="EGDKEWG"/>
<evidence type="ECO:0000256" key="15">
    <source>
        <dbReference type="ARBA" id="ARBA00051990"/>
    </source>
</evidence>
<dbReference type="NCBIfam" id="NF000766">
    <property type="entry name" value="PRK00049.1"/>
    <property type="match status" value="1"/>
</dbReference>
<dbReference type="GO" id="GO:0070125">
    <property type="term" value="P:mitochondrial translational elongation"/>
    <property type="evidence" value="ECO:0007669"/>
    <property type="project" value="TreeGrafter"/>
</dbReference>
<dbReference type="PRINTS" id="PR00315">
    <property type="entry name" value="ELONGATNFCT"/>
</dbReference>
<dbReference type="CTD" id="8236778"/>
<dbReference type="Pfam" id="PF03144">
    <property type="entry name" value="GTP_EFTU_D2"/>
    <property type="match status" value="1"/>
</dbReference>
<dbReference type="FunFam" id="3.40.50.300:FF:000576">
    <property type="entry name" value="Elongation factor Tu"/>
    <property type="match status" value="1"/>
</dbReference>
<dbReference type="GO" id="GO:0003746">
    <property type="term" value="F:translation elongation factor activity"/>
    <property type="evidence" value="ECO:0007669"/>
    <property type="project" value="UniProtKB-UniRule"/>
</dbReference>
<dbReference type="STRING" id="121224.E0VG79"/>
<dbReference type="Proteomes" id="UP000009046">
    <property type="component" value="Unassembled WGS sequence"/>
</dbReference>
<keyword evidence="13" id="KW-0496">Mitochondrion</keyword>
<evidence type="ECO:0000256" key="6">
    <source>
        <dbReference type="ARBA" id="ARBA00022723"/>
    </source>
</evidence>
<evidence type="ECO:0000256" key="2">
    <source>
        <dbReference type="ARBA" id="ARBA00004496"/>
    </source>
</evidence>
<dbReference type="SUPFAM" id="SSF50465">
    <property type="entry name" value="EF-Tu/eEF-1alpha/eIF2-gamma C-terminal domain"/>
    <property type="match status" value="1"/>
</dbReference>
<dbReference type="Pfam" id="PF00009">
    <property type="entry name" value="GTP_EFTU"/>
    <property type="match status" value="1"/>
</dbReference>
<evidence type="ECO:0000256" key="8">
    <source>
        <dbReference type="ARBA" id="ARBA00022768"/>
    </source>
</evidence>
<dbReference type="InterPro" id="IPR004161">
    <property type="entry name" value="EFTu-like_2"/>
</dbReference>
<feature type="domain" description="Tr-type G" evidence="17">
    <location>
        <begin position="62"/>
        <end position="257"/>
    </location>
</feature>
<accession>E0VG79</accession>
<evidence type="ECO:0000256" key="9">
    <source>
        <dbReference type="ARBA" id="ARBA00022801"/>
    </source>
</evidence>
<reference evidence="18" key="1">
    <citation type="submission" date="2007-04" db="EMBL/GenBank/DDBJ databases">
        <title>Annotation of Pediculus humanus corporis strain USDA.</title>
        <authorList>
            <person name="Kirkness E."/>
            <person name="Hannick L."/>
            <person name="Hass B."/>
            <person name="Bruggner R."/>
            <person name="Lawson D."/>
            <person name="Bidwell S."/>
            <person name="Joardar V."/>
            <person name="Caler E."/>
            <person name="Walenz B."/>
            <person name="Inman J."/>
            <person name="Schobel S."/>
            <person name="Galinsky K."/>
            <person name="Amedeo P."/>
            <person name="Strausberg R."/>
        </authorList>
    </citation>
    <scope>NUCLEOTIDE SEQUENCE</scope>
    <source>
        <strain evidence="18">USDA</strain>
    </source>
</reference>
<dbReference type="HOGENOM" id="CLU_007265_0_0_1"/>
<keyword evidence="18" id="KW-0808">Transferase</keyword>
<dbReference type="InterPro" id="IPR009000">
    <property type="entry name" value="Transl_B-barrel_sf"/>
</dbReference>
<proteinExistence type="inferred from homology"/>
<dbReference type="InterPro" id="IPR033720">
    <property type="entry name" value="EFTU_2"/>
</dbReference>
<evidence type="ECO:0000256" key="3">
    <source>
        <dbReference type="ARBA" id="ARBA00007249"/>
    </source>
</evidence>
<keyword evidence="9" id="KW-0378">Hydrolase</keyword>
<dbReference type="EMBL" id="DS235132">
    <property type="protein sequence ID" value="EEB12385.1"/>
    <property type="molecule type" value="Genomic_DNA"/>
</dbReference>
<evidence type="ECO:0000256" key="14">
    <source>
        <dbReference type="ARBA" id="ARBA00023134"/>
    </source>
</evidence>
<dbReference type="AlphaFoldDB" id="E0VG79"/>
<reference evidence="18" key="2">
    <citation type="submission" date="2007-04" db="EMBL/GenBank/DDBJ databases">
        <title>The genome of the human body louse.</title>
        <authorList>
            <consortium name="The Human Body Louse Genome Consortium"/>
            <person name="Kirkness E."/>
            <person name="Walenz B."/>
            <person name="Hass B."/>
            <person name="Bruggner R."/>
            <person name="Strausberg R."/>
        </authorList>
    </citation>
    <scope>NUCLEOTIDE SEQUENCE</scope>
    <source>
        <strain evidence="18">USDA</strain>
    </source>
</reference>
<dbReference type="Pfam" id="PF03143">
    <property type="entry name" value="GTP_EFTU_D3"/>
    <property type="match status" value="1"/>
</dbReference>
<keyword evidence="5" id="KW-0963">Cytoplasm</keyword>
<comment type="catalytic activity">
    <reaction evidence="15">
        <text>GTP + H2O = GDP + phosphate + H(+)</text>
        <dbReference type="Rhea" id="RHEA:19669"/>
        <dbReference type="ChEBI" id="CHEBI:15377"/>
        <dbReference type="ChEBI" id="CHEBI:15378"/>
        <dbReference type="ChEBI" id="CHEBI:37565"/>
        <dbReference type="ChEBI" id="CHEBI:43474"/>
        <dbReference type="ChEBI" id="CHEBI:58189"/>
        <dbReference type="EC" id="3.6.5.3"/>
    </reaction>
    <physiologicalReaction direction="left-to-right" evidence="15">
        <dbReference type="Rhea" id="RHEA:19670"/>
    </physiologicalReaction>
</comment>
<dbReference type="NCBIfam" id="NF009372">
    <property type="entry name" value="PRK12735.1"/>
    <property type="match status" value="1"/>
</dbReference>
<evidence type="ECO:0000313" key="19">
    <source>
        <dbReference type="EnsemblMetazoa" id="PHUM175010-PA"/>
    </source>
</evidence>
<dbReference type="GO" id="GO:0005525">
    <property type="term" value="F:GTP binding"/>
    <property type="evidence" value="ECO:0007669"/>
    <property type="project" value="UniProtKB-UniRule"/>
</dbReference>
<reference evidence="19" key="3">
    <citation type="submission" date="2021-02" db="UniProtKB">
        <authorList>
            <consortium name="EnsemblMetazoa"/>
        </authorList>
    </citation>
    <scope>IDENTIFICATION</scope>
    <source>
        <strain evidence="19">USDA</strain>
    </source>
</reference>
<dbReference type="NCBIfam" id="NF009373">
    <property type="entry name" value="PRK12736.1"/>
    <property type="match status" value="1"/>
</dbReference>
<evidence type="ECO:0000259" key="17">
    <source>
        <dbReference type="PROSITE" id="PS51722"/>
    </source>
</evidence>
<dbReference type="PANTHER" id="PTHR43721">
    <property type="entry name" value="ELONGATION FACTOR TU-RELATED"/>
    <property type="match status" value="1"/>
</dbReference>
<dbReference type="FunFam" id="2.40.30.10:FF:000001">
    <property type="entry name" value="Elongation factor Tu"/>
    <property type="match status" value="1"/>
</dbReference>
<comment type="subunit">
    <text evidence="4">Monomer.</text>
</comment>
<dbReference type="GO" id="GO:0003924">
    <property type="term" value="F:GTPase activity"/>
    <property type="evidence" value="ECO:0007669"/>
    <property type="project" value="UniProtKB-UniRule"/>
</dbReference>
<dbReference type="FunCoup" id="E0VG79">
    <property type="interactions" value="1321"/>
</dbReference>
<keyword evidence="12" id="KW-0809">Transit peptide</keyword>
<evidence type="ECO:0000313" key="20">
    <source>
        <dbReference type="Proteomes" id="UP000009046"/>
    </source>
</evidence>
<keyword evidence="6" id="KW-0479">Metal-binding</keyword>
<dbReference type="CDD" id="cd03697">
    <property type="entry name" value="EFTU_II"/>
    <property type="match status" value="1"/>
</dbReference>
<dbReference type="KEGG" id="phu:Phum_PHUM175010"/>
<evidence type="ECO:0000256" key="13">
    <source>
        <dbReference type="ARBA" id="ARBA00023128"/>
    </source>
</evidence>
<dbReference type="PROSITE" id="PS51722">
    <property type="entry name" value="G_TR_2"/>
    <property type="match status" value="1"/>
</dbReference>
<dbReference type="eggNOG" id="KOG0460">
    <property type="taxonomic scope" value="Eukaryota"/>
</dbReference>
<keyword evidence="20" id="KW-1185">Reference proteome</keyword>
<dbReference type="NCBIfam" id="TIGR00485">
    <property type="entry name" value="EF-Tu"/>
    <property type="match status" value="1"/>
</dbReference>
<dbReference type="SUPFAM" id="SSF50447">
    <property type="entry name" value="Translation proteins"/>
    <property type="match status" value="1"/>
</dbReference>
<evidence type="ECO:0000256" key="7">
    <source>
        <dbReference type="ARBA" id="ARBA00022741"/>
    </source>
</evidence>
<evidence type="ECO:0000256" key="10">
    <source>
        <dbReference type="ARBA" id="ARBA00022842"/>
    </source>
</evidence>
<keyword evidence="18" id="KW-0548">Nucleotidyltransferase</keyword>
<dbReference type="GO" id="GO:0016779">
    <property type="term" value="F:nucleotidyltransferase activity"/>
    <property type="evidence" value="ECO:0007669"/>
    <property type="project" value="UniProtKB-KW"/>
</dbReference>
<keyword evidence="11" id="KW-0648">Protein biosynthesis</keyword>
<dbReference type="InterPro" id="IPR027417">
    <property type="entry name" value="P-loop_NTPase"/>
</dbReference>
<dbReference type="InterPro" id="IPR000795">
    <property type="entry name" value="T_Tr_GTP-bd_dom"/>
</dbReference>
<dbReference type="VEuPathDB" id="VectorBase:PHUM175010"/>
<keyword evidence="10" id="KW-0460">Magnesium</keyword>
<evidence type="ECO:0000256" key="16">
    <source>
        <dbReference type="RuleBase" id="RU000325"/>
    </source>
</evidence>
<evidence type="ECO:0000256" key="1">
    <source>
        <dbReference type="ARBA" id="ARBA00004173"/>
    </source>
</evidence>
<dbReference type="PROSITE" id="PS00301">
    <property type="entry name" value="G_TR_1"/>
    <property type="match status" value="1"/>
</dbReference>
<keyword evidence="8 16" id="KW-0251">Elongation factor</keyword>
<dbReference type="InterPro" id="IPR031157">
    <property type="entry name" value="G_TR_CS"/>
</dbReference>
<evidence type="ECO:0000256" key="11">
    <source>
        <dbReference type="ARBA" id="ARBA00022917"/>
    </source>
</evidence>
<comment type="function">
    <text evidence="16">This protein promotes the GTP-dependent binding of aminoacyl-tRNA to the A-site of ribosomes during protein biosynthesis.</text>
</comment>
<dbReference type="PANTHER" id="PTHR43721:SF36">
    <property type="entry name" value="ELONGATION FACTOR TU, MITOCHONDRIAL"/>
    <property type="match status" value="1"/>
</dbReference>
<dbReference type="InterPro" id="IPR009001">
    <property type="entry name" value="Transl_elong_EF1A/Init_IF2_C"/>
</dbReference>
<sequence length="477" mass="52611">MASIIGGRIFYYSGLKLTGKSFSTCKEITGTFKCISFNKIVKFPLTNIKRNYAEKKVFERNKVHCNVGTIGHVDHGKTTLTAAITKVLASKKLASVKAYDEIDNAPEEKKRGITINIAHVEYQTEKRHYSHTDCPGHSDYVKNMISGTSQMDGGILVIAATDGAMPQTKEHLLLAKQIGIQNIVVFINKVDAADEEMVELVEVEIRELLTAMGFDGDKTPVIKGSALCALEGEKPEIGANSILKLLDAIDEYFPDPVRALDLPFLVAIDGVYQIPGRGVVVSGLLERGKVKKGMECEILGYNKTFKTTITGIEMYHKILNEAEAGDQMGALIKNIKREELSRGMIVSKPGVLSLQDNVEAQVYLLNKEEGGRTKPCNNLMQLQMFSRTWDVTTQIRILDKEFLMPGEDGKMILNLFKGMVLEKGTRFTLRDGSGTVGTGVVTNILPRLSKDELDFMTSSKKRKEKILAQKAAAAANK</sequence>
<dbReference type="CDD" id="cd01884">
    <property type="entry name" value="EF_Tu"/>
    <property type="match status" value="1"/>
</dbReference>
<protein>
    <recommendedName>
        <fullName evidence="16">Elongation factor Tu</fullName>
    </recommendedName>
</protein>
<keyword evidence="14 16" id="KW-0342">GTP-binding</keyword>
<evidence type="ECO:0000313" key="18">
    <source>
        <dbReference type="EMBL" id="EEB12385.1"/>
    </source>
</evidence>
<evidence type="ECO:0000256" key="4">
    <source>
        <dbReference type="ARBA" id="ARBA00011245"/>
    </source>
</evidence>
<dbReference type="OrthoDB" id="2067at2759"/>
<dbReference type="InterPro" id="IPR004541">
    <property type="entry name" value="Transl_elong_EFTu/EF1A_bac/org"/>
</dbReference>
<dbReference type="CDD" id="cd03706">
    <property type="entry name" value="mtEFTU_III"/>
    <property type="match status" value="1"/>
</dbReference>
<keyword evidence="7 16" id="KW-0547">Nucleotide-binding</keyword>
<dbReference type="SUPFAM" id="SSF52540">
    <property type="entry name" value="P-loop containing nucleoside triphosphate hydrolases"/>
    <property type="match status" value="1"/>
</dbReference>
<dbReference type="InParanoid" id="E0VG79"/>
<gene>
    <name evidence="19" type="primary">8236778</name>
    <name evidence="18" type="ORF">Phum_PHUM175010</name>
</gene>
<dbReference type="GeneID" id="8236778"/>
<name>E0VG79_PEDHC</name>
<comment type="similarity">
    <text evidence="3 16">Belongs to the TRAFAC class translation factor GTPase superfamily. Classic translation factor GTPase family. EF-Tu/EF-1A subfamily.</text>
</comment>
<dbReference type="InterPro" id="IPR004160">
    <property type="entry name" value="Transl_elong_EFTu/EF1A_C"/>
</dbReference>